<evidence type="ECO:0000313" key="3">
    <source>
        <dbReference type="Proteomes" id="UP001519342"/>
    </source>
</evidence>
<accession>A0ABS4GBR0</accession>
<keyword evidence="1" id="KW-1133">Transmembrane helix</keyword>
<keyword evidence="1" id="KW-0812">Transmembrane</keyword>
<evidence type="ECO:0000256" key="1">
    <source>
        <dbReference type="SAM" id="Phobius"/>
    </source>
</evidence>
<gene>
    <name evidence="2" type="ORF">J2Z76_000961</name>
</gene>
<dbReference type="EMBL" id="JAGGKS010000002">
    <property type="protein sequence ID" value="MBP1925104.1"/>
    <property type="molecule type" value="Genomic_DNA"/>
</dbReference>
<keyword evidence="1" id="KW-0472">Membrane</keyword>
<name>A0ABS4GBR0_9FIRM</name>
<protein>
    <submittedName>
        <fullName evidence="2">Uncharacterized protein</fullName>
    </submittedName>
</protein>
<proteinExistence type="predicted"/>
<organism evidence="2 3">
    <name type="scientific">Sedimentibacter acidaminivorans</name>
    <dbReference type="NCBI Taxonomy" id="913099"/>
    <lineage>
        <taxon>Bacteria</taxon>
        <taxon>Bacillati</taxon>
        <taxon>Bacillota</taxon>
        <taxon>Tissierellia</taxon>
        <taxon>Sedimentibacter</taxon>
    </lineage>
</organism>
<sequence>MNRIKEFLLDENKFAVNKINFILNCLIISSAVFYHEIMSYVFYLLMGFVMLKLMLKEKYINKSKFNYFYLLICIIITLKILSKLLYDFII</sequence>
<reference evidence="2 3" key="1">
    <citation type="submission" date="2021-03" db="EMBL/GenBank/DDBJ databases">
        <title>Genomic Encyclopedia of Type Strains, Phase IV (KMG-IV): sequencing the most valuable type-strain genomes for metagenomic binning, comparative biology and taxonomic classification.</title>
        <authorList>
            <person name="Goeker M."/>
        </authorList>
    </citation>
    <scope>NUCLEOTIDE SEQUENCE [LARGE SCALE GENOMIC DNA]</scope>
    <source>
        <strain evidence="2 3">DSM 24004</strain>
    </source>
</reference>
<evidence type="ECO:0000313" key="2">
    <source>
        <dbReference type="EMBL" id="MBP1925104.1"/>
    </source>
</evidence>
<feature type="transmembrane region" description="Helical" evidence="1">
    <location>
        <begin position="67"/>
        <end position="86"/>
    </location>
</feature>
<dbReference type="Proteomes" id="UP001519342">
    <property type="component" value="Unassembled WGS sequence"/>
</dbReference>
<keyword evidence="3" id="KW-1185">Reference proteome</keyword>
<comment type="caution">
    <text evidence="2">The sequence shown here is derived from an EMBL/GenBank/DDBJ whole genome shotgun (WGS) entry which is preliminary data.</text>
</comment>